<organism evidence="4 5">
    <name type="scientific">Paspalum notatum var. saurae</name>
    <dbReference type="NCBI Taxonomy" id="547442"/>
    <lineage>
        <taxon>Eukaryota</taxon>
        <taxon>Viridiplantae</taxon>
        <taxon>Streptophyta</taxon>
        <taxon>Embryophyta</taxon>
        <taxon>Tracheophyta</taxon>
        <taxon>Spermatophyta</taxon>
        <taxon>Magnoliopsida</taxon>
        <taxon>Liliopsida</taxon>
        <taxon>Poales</taxon>
        <taxon>Poaceae</taxon>
        <taxon>PACMAD clade</taxon>
        <taxon>Panicoideae</taxon>
        <taxon>Andropogonodae</taxon>
        <taxon>Paspaleae</taxon>
        <taxon>Paspalinae</taxon>
        <taxon>Paspalum</taxon>
    </lineage>
</organism>
<gene>
    <name evidence="4" type="ORF">U9M48_027771</name>
</gene>
<dbReference type="Proteomes" id="UP001341281">
    <property type="component" value="Chromosome 06"/>
</dbReference>
<name>A0AAQ3TVA5_PASNO</name>
<keyword evidence="5" id="KW-1185">Reference proteome</keyword>
<dbReference type="GO" id="GO:0008270">
    <property type="term" value="F:zinc ion binding"/>
    <property type="evidence" value="ECO:0007669"/>
    <property type="project" value="UniProtKB-KW"/>
</dbReference>
<dbReference type="Gene3D" id="4.10.60.10">
    <property type="entry name" value="Zinc finger, CCHC-type"/>
    <property type="match status" value="1"/>
</dbReference>
<dbReference type="SUPFAM" id="SSF57756">
    <property type="entry name" value="Retrovirus zinc finger-like domains"/>
    <property type="match status" value="1"/>
</dbReference>
<feature type="region of interest" description="Disordered" evidence="2">
    <location>
        <begin position="19"/>
        <end position="40"/>
    </location>
</feature>
<evidence type="ECO:0000313" key="4">
    <source>
        <dbReference type="EMBL" id="WVZ80280.1"/>
    </source>
</evidence>
<dbReference type="InterPro" id="IPR036875">
    <property type="entry name" value="Znf_CCHC_sf"/>
</dbReference>
<dbReference type="PROSITE" id="PS50158">
    <property type="entry name" value="ZF_CCHC"/>
    <property type="match status" value="1"/>
</dbReference>
<evidence type="ECO:0000256" key="1">
    <source>
        <dbReference type="PROSITE-ProRule" id="PRU00047"/>
    </source>
</evidence>
<dbReference type="InterPro" id="IPR001878">
    <property type="entry name" value="Znf_CCHC"/>
</dbReference>
<keyword evidence="1" id="KW-0863">Zinc-finger</keyword>
<accession>A0AAQ3TVA5</accession>
<keyword evidence="1" id="KW-0862">Zinc</keyword>
<keyword evidence="1" id="KW-0479">Metal-binding</keyword>
<dbReference type="GO" id="GO:0003676">
    <property type="term" value="F:nucleic acid binding"/>
    <property type="evidence" value="ECO:0007669"/>
    <property type="project" value="InterPro"/>
</dbReference>
<sequence>MAARDERRLTRAEWAAIAAEEKRNSHGSGDNGNKAGDKKYRGRFDKSKIDCLNCGENGHFADKCEKPKKMTKGIAQLTITGANDEPALL</sequence>
<evidence type="ECO:0000259" key="3">
    <source>
        <dbReference type="PROSITE" id="PS50158"/>
    </source>
</evidence>
<feature type="domain" description="CCHC-type" evidence="3">
    <location>
        <begin position="51"/>
        <end position="66"/>
    </location>
</feature>
<protein>
    <recommendedName>
        <fullName evidence="3">CCHC-type domain-containing protein</fullName>
    </recommendedName>
</protein>
<evidence type="ECO:0000313" key="5">
    <source>
        <dbReference type="Proteomes" id="UP001341281"/>
    </source>
</evidence>
<evidence type="ECO:0000256" key="2">
    <source>
        <dbReference type="SAM" id="MobiDB-lite"/>
    </source>
</evidence>
<proteinExistence type="predicted"/>
<reference evidence="4 5" key="1">
    <citation type="submission" date="2024-02" db="EMBL/GenBank/DDBJ databases">
        <title>High-quality chromosome-scale genome assembly of Pensacola bahiagrass (Paspalum notatum Flugge var. saurae).</title>
        <authorList>
            <person name="Vega J.M."/>
            <person name="Podio M."/>
            <person name="Orjuela J."/>
            <person name="Siena L.A."/>
            <person name="Pessino S.C."/>
            <person name="Combes M.C."/>
            <person name="Mariac C."/>
            <person name="Albertini E."/>
            <person name="Pupilli F."/>
            <person name="Ortiz J.P.A."/>
            <person name="Leblanc O."/>
        </authorList>
    </citation>
    <scope>NUCLEOTIDE SEQUENCE [LARGE SCALE GENOMIC DNA]</scope>
    <source>
        <strain evidence="4">R1</strain>
        <tissue evidence="4">Leaf</tissue>
    </source>
</reference>
<dbReference type="AlphaFoldDB" id="A0AAQ3TVA5"/>
<dbReference type="EMBL" id="CP144750">
    <property type="protein sequence ID" value="WVZ80280.1"/>
    <property type="molecule type" value="Genomic_DNA"/>
</dbReference>